<dbReference type="RefSeq" id="WP_285740637.1">
    <property type="nucleotide sequence ID" value="NZ_BSSA01000045.1"/>
</dbReference>
<protein>
    <submittedName>
        <fullName evidence="1">Uncharacterized protein</fullName>
    </submittedName>
</protein>
<name>A0A9W6QE35_9ACTN</name>
<evidence type="ECO:0000313" key="2">
    <source>
        <dbReference type="Proteomes" id="UP001165041"/>
    </source>
</evidence>
<accession>A0A9W6QE35</accession>
<comment type="caution">
    <text evidence="1">The sequence shown here is derived from an EMBL/GenBank/DDBJ whole genome shotgun (WGS) entry which is preliminary data.</text>
</comment>
<proteinExistence type="predicted"/>
<sequence>MTTAQQRLHHALDALGRTARPGPAVDGCEHCYTAEQLAVLSGPPDLIPDGLLHSVAAKFPDHWGDFPTLYRRLAPRLLRQLTTGTLAVDGPLVAARLVAADWPNWHRAELVRDVLDAWWSATLADPAAHAADVLETVAVATGTVVPWLRTWTETRTPTAERHAARTVDDWLHFDRLPDLRLGFHRELPVGPEVAAWIASLPPRLLDEEHRYWLDTVYRD</sequence>
<evidence type="ECO:0000313" key="1">
    <source>
        <dbReference type="EMBL" id="GLW75082.1"/>
    </source>
</evidence>
<dbReference type="EMBL" id="BSSA01000045">
    <property type="protein sequence ID" value="GLW75082.1"/>
    <property type="molecule type" value="Genomic_DNA"/>
</dbReference>
<dbReference type="AlphaFoldDB" id="A0A9W6QE35"/>
<gene>
    <name evidence="1" type="ORF">Kpho02_73790</name>
</gene>
<dbReference type="Proteomes" id="UP001165041">
    <property type="component" value="Unassembled WGS sequence"/>
</dbReference>
<organism evidence="1 2">
    <name type="scientific">Kitasatospora phosalacinea</name>
    <dbReference type="NCBI Taxonomy" id="2065"/>
    <lineage>
        <taxon>Bacteria</taxon>
        <taxon>Bacillati</taxon>
        <taxon>Actinomycetota</taxon>
        <taxon>Actinomycetes</taxon>
        <taxon>Kitasatosporales</taxon>
        <taxon>Streptomycetaceae</taxon>
        <taxon>Kitasatospora</taxon>
    </lineage>
</organism>
<reference evidence="1" key="1">
    <citation type="submission" date="2023-02" db="EMBL/GenBank/DDBJ databases">
        <title>Kitasatospora phosalacinea NBRC 14627.</title>
        <authorList>
            <person name="Ichikawa N."/>
            <person name="Sato H."/>
            <person name="Tonouchi N."/>
        </authorList>
    </citation>
    <scope>NUCLEOTIDE SEQUENCE</scope>
    <source>
        <strain evidence="1">NBRC 14627</strain>
    </source>
</reference>